<gene>
    <name evidence="1" type="ORF">B0H15DRAFT_830774</name>
</gene>
<dbReference type="Proteomes" id="UP001222325">
    <property type="component" value="Unassembled WGS sequence"/>
</dbReference>
<organism evidence="1 2">
    <name type="scientific">Mycena belliarum</name>
    <dbReference type="NCBI Taxonomy" id="1033014"/>
    <lineage>
        <taxon>Eukaryota</taxon>
        <taxon>Fungi</taxon>
        <taxon>Dikarya</taxon>
        <taxon>Basidiomycota</taxon>
        <taxon>Agaricomycotina</taxon>
        <taxon>Agaricomycetes</taxon>
        <taxon>Agaricomycetidae</taxon>
        <taxon>Agaricales</taxon>
        <taxon>Marasmiineae</taxon>
        <taxon>Mycenaceae</taxon>
        <taxon>Mycena</taxon>
    </lineage>
</organism>
<accession>A0AAD6U8B5</accession>
<evidence type="ECO:0000313" key="1">
    <source>
        <dbReference type="EMBL" id="KAJ7094745.1"/>
    </source>
</evidence>
<name>A0AAD6U8B5_9AGAR</name>
<evidence type="ECO:0000313" key="2">
    <source>
        <dbReference type="Proteomes" id="UP001222325"/>
    </source>
</evidence>
<comment type="caution">
    <text evidence="1">The sequence shown here is derived from an EMBL/GenBank/DDBJ whole genome shotgun (WGS) entry which is preliminary data.</text>
</comment>
<keyword evidence="2" id="KW-1185">Reference proteome</keyword>
<sequence length="156" mass="16955">MCRGPDTLNTSAPTPPRCTYCAKHGQAGLWFAWRRKRGITPELMRLGAGGRHDRARGTRRQLRDGCATRCAGGGRDRAKRGQADLDAPACLLRPTSHVRAAQRNPAMGIVPDSRTPRNCCLICSFRPCPHGLRVSGNEEVTGAAAHKLPSSCELDR</sequence>
<protein>
    <submittedName>
        <fullName evidence="1">Uncharacterized protein</fullName>
    </submittedName>
</protein>
<dbReference type="EMBL" id="JARJCN010000014">
    <property type="protein sequence ID" value="KAJ7094745.1"/>
    <property type="molecule type" value="Genomic_DNA"/>
</dbReference>
<dbReference type="AlphaFoldDB" id="A0AAD6U8B5"/>
<proteinExistence type="predicted"/>
<reference evidence="1" key="1">
    <citation type="submission" date="2023-03" db="EMBL/GenBank/DDBJ databases">
        <title>Massive genome expansion in bonnet fungi (Mycena s.s.) driven by repeated elements and novel gene families across ecological guilds.</title>
        <authorList>
            <consortium name="Lawrence Berkeley National Laboratory"/>
            <person name="Harder C.B."/>
            <person name="Miyauchi S."/>
            <person name="Viragh M."/>
            <person name="Kuo A."/>
            <person name="Thoen E."/>
            <person name="Andreopoulos B."/>
            <person name="Lu D."/>
            <person name="Skrede I."/>
            <person name="Drula E."/>
            <person name="Henrissat B."/>
            <person name="Morin E."/>
            <person name="Kohler A."/>
            <person name="Barry K."/>
            <person name="LaButti K."/>
            <person name="Morin E."/>
            <person name="Salamov A."/>
            <person name="Lipzen A."/>
            <person name="Mereny Z."/>
            <person name="Hegedus B."/>
            <person name="Baldrian P."/>
            <person name="Stursova M."/>
            <person name="Weitz H."/>
            <person name="Taylor A."/>
            <person name="Grigoriev I.V."/>
            <person name="Nagy L.G."/>
            <person name="Martin F."/>
            <person name="Kauserud H."/>
        </authorList>
    </citation>
    <scope>NUCLEOTIDE SEQUENCE</scope>
    <source>
        <strain evidence="1">CBHHK173m</strain>
    </source>
</reference>